<comment type="caution">
    <text evidence="1">The sequence shown here is derived from an EMBL/GenBank/DDBJ whole genome shotgun (WGS) entry which is preliminary data.</text>
</comment>
<evidence type="ECO:0000313" key="1">
    <source>
        <dbReference type="EMBL" id="CAK5072012.1"/>
    </source>
</evidence>
<keyword evidence="2" id="KW-1185">Reference proteome</keyword>
<protein>
    <submittedName>
        <fullName evidence="1">Uncharacterized protein</fullName>
    </submittedName>
</protein>
<sequence>MEVLYKKIKIHFVNQHPLGIFKTFPEHEKIVYIGGIHVEEKKILMQKVKKENDKKVIQTMLKIYVLRIQVSINSSLEDS</sequence>
<evidence type="ECO:0000313" key="2">
    <source>
        <dbReference type="Proteomes" id="UP001497535"/>
    </source>
</evidence>
<reference evidence="1" key="1">
    <citation type="submission" date="2023-11" db="EMBL/GenBank/DDBJ databases">
        <authorList>
            <person name="Poullet M."/>
        </authorList>
    </citation>
    <scope>NUCLEOTIDE SEQUENCE</scope>
    <source>
        <strain evidence="1">E1834</strain>
    </source>
</reference>
<dbReference type="Proteomes" id="UP001497535">
    <property type="component" value="Unassembled WGS sequence"/>
</dbReference>
<proteinExistence type="predicted"/>
<dbReference type="EMBL" id="CAVMJV010000022">
    <property type="protein sequence ID" value="CAK5072012.1"/>
    <property type="molecule type" value="Genomic_DNA"/>
</dbReference>
<gene>
    <name evidence="1" type="ORF">MENTE1834_LOCUS19064</name>
</gene>
<name>A0ACB0Z1C8_MELEN</name>
<organism evidence="1 2">
    <name type="scientific">Meloidogyne enterolobii</name>
    <name type="common">Root-knot nematode worm</name>
    <name type="synonym">Meloidogyne mayaguensis</name>
    <dbReference type="NCBI Taxonomy" id="390850"/>
    <lineage>
        <taxon>Eukaryota</taxon>
        <taxon>Metazoa</taxon>
        <taxon>Ecdysozoa</taxon>
        <taxon>Nematoda</taxon>
        <taxon>Chromadorea</taxon>
        <taxon>Rhabditida</taxon>
        <taxon>Tylenchina</taxon>
        <taxon>Tylenchomorpha</taxon>
        <taxon>Tylenchoidea</taxon>
        <taxon>Meloidogynidae</taxon>
        <taxon>Meloidogyninae</taxon>
        <taxon>Meloidogyne</taxon>
    </lineage>
</organism>
<accession>A0ACB0Z1C8</accession>